<evidence type="ECO:0000313" key="2">
    <source>
        <dbReference type="Proteomes" id="UP000050761"/>
    </source>
</evidence>
<protein>
    <submittedName>
        <fullName evidence="1 3">Uncharacterized protein</fullName>
    </submittedName>
</protein>
<dbReference type="Proteomes" id="UP000050761">
    <property type="component" value="Unassembled WGS sequence"/>
</dbReference>
<evidence type="ECO:0000313" key="3">
    <source>
        <dbReference type="WBParaSite" id="HPBE_0001155601-mRNA-1"/>
    </source>
</evidence>
<accession>A0A3P7YLJ7</accession>
<reference evidence="3" key="2">
    <citation type="submission" date="2019-09" db="UniProtKB">
        <authorList>
            <consortium name="WormBaseParasite"/>
        </authorList>
    </citation>
    <scope>IDENTIFICATION</scope>
</reference>
<accession>A0A183FTW0</accession>
<sequence>MASVGGDQLALTPDPVLISWIGSRLLTGFQLTVWARTQRNGGAVMAVRMMEYVPLLGRSPVLNMNVVHQTTASWSNLLRFYQL</sequence>
<proteinExistence type="predicted"/>
<dbReference type="EMBL" id="UZAH01027148">
    <property type="protein sequence ID" value="VDO89036.1"/>
    <property type="molecule type" value="Genomic_DNA"/>
</dbReference>
<keyword evidence="2" id="KW-1185">Reference proteome</keyword>
<reference evidence="1 2" key="1">
    <citation type="submission" date="2018-11" db="EMBL/GenBank/DDBJ databases">
        <authorList>
            <consortium name="Pathogen Informatics"/>
        </authorList>
    </citation>
    <scope>NUCLEOTIDE SEQUENCE [LARGE SCALE GENOMIC DNA]</scope>
</reference>
<organism evidence="2 3">
    <name type="scientific">Heligmosomoides polygyrus</name>
    <name type="common">Parasitic roundworm</name>
    <dbReference type="NCBI Taxonomy" id="6339"/>
    <lineage>
        <taxon>Eukaryota</taxon>
        <taxon>Metazoa</taxon>
        <taxon>Ecdysozoa</taxon>
        <taxon>Nematoda</taxon>
        <taxon>Chromadorea</taxon>
        <taxon>Rhabditida</taxon>
        <taxon>Rhabditina</taxon>
        <taxon>Rhabditomorpha</taxon>
        <taxon>Strongyloidea</taxon>
        <taxon>Heligmosomidae</taxon>
        <taxon>Heligmosomoides</taxon>
    </lineage>
</organism>
<dbReference type="WBParaSite" id="HPBE_0001155601-mRNA-1">
    <property type="protein sequence ID" value="HPBE_0001155601-mRNA-1"/>
    <property type="gene ID" value="HPBE_0001155601"/>
</dbReference>
<dbReference type="AlphaFoldDB" id="A0A183FTW0"/>
<evidence type="ECO:0000313" key="1">
    <source>
        <dbReference type="EMBL" id="VDO89036.1"/>
    </source>
</evidence>
<name>A0A183FTW0_HELPZ</name>
<gene>
    <name evidence="1" type="ORF">HPBE_LOCUS11557</name>
</gene>